<protein>
    <submittedName>
        <fullName evidence="8">E3 ubiquitin-protein ligase RHA1B-like</fullName>
    </submittedName>
</protein>
<accession>A0A6P8YWD9</accession>
<dbReference type="InterPro" id="IPR001841">
    <property type="entry name" value="Znf_RING"/>
</dbReference>
<keyword evidence="7" id="KW-1185">Reference proteome</keyword>
<keyword evidence="5" id="KW-1133">Transmembrane helix</keyword>
<keyword evidence="2 4" id="KW-0863">Zinc-finger</keyword>
<dbReference type="Gene3D" id="3.30.40.10">
    <property type="entry name" value="Zinc/RING finger domain, C3HC4 (zinc finger)"/>
    <property type="match status" value="1"/>
</dbReference>
<evidence type="ECO:0000256" key="4">
    <source>
        <dbReference type="PROSITE-ProRule" id="PRU00175"/>
    </source>
</evidence>
<dbReference type="InterPro" id="IPR052788">
    <property type="entry name" value="RING-type_E3_ligase_ATL"/>
</dbReference>
<keyword evidence="3" id="KW-0862">Zinc</keyword>
<dbReference type="SUPFAM" id="SSF57850">
    <property type="entry name" value="RING/U-box"/>
    <property type="match status" value="1"/>
</dbReference>
<feature type="domain" description="RING-type" evidence="6">
    <location>
        <begin position="61"/>
        <end position="105"/>
    </location>
</feature>
<dbReference type="Proteomes" id="UP000515158">
    <property type="component" value="Unplaced"/>
</dbReference>
<dbReference type="AlphaFoldDB" id="A0A6P8YWD9"/>
<dbReference type="SMART" id="SM00184">
    <property type="entry name" value="RING"/>
    <property type="match status" value="1"/>
</dbReference>
<proteinExistence type="predicted"/>
<dbReference type="PANTHER" id="PTHR45798:SF97">
    <property type="entry name" value="ALCOHOL-SENSITIVE RING FINGER PROTEIN 1"/>
    <property type="match status" value="1"/>
</dbReference>
<keyword evidence="1" id="KW-0479">Metal-binding</keyword>
<dbReference type="Pfam" id="PF13639">
    <property type="entry name" value="zf-RING_2"/>
    <property type="match status" value="1"/>
</dbReference>
<dbReference type="InterPro" id="IPR013083">
    <property type="entry name" value="Znf_RING/FYVE/PHD"/>
</dbReference>
<sequence>MPSPPLMLLCAAGVGLAALLYYYFAAREERERMALGYAAPSGGGSRPRRQRCGSRYELEDCSICQEIVYKPSELRTLACGHNFHFRCIEKWLEAAPAPTTCPNCRQVVQN</sequence>
<name>A0A6P8YWD9_THRPL</name>
<keyword evidence="5" id="KW-0812">Transmembrane</keyword>
<dbReference type="InParanoid" id="A0A6P8YWD9"/>
<evidence type="ECO:0000259" key="6">
    <source>
        <dbReference type="PROSITE" id="PS50089"/>
    </source>
</evidence>
<reference evidence="8" key="1">
    <citation type="submission" date="2025-08" db="UniProtKB">
        <authorList>
            <consortium name="RefSeq"/>
        </authorList>
    </citation>
    <scope>IDENTIFICATION</scope>
    <source>
        <tissue evidence="8">Total insect</tissue>
    </source>
</reference>
<evidence type="ECO:0000256" key="1">
    <source>
        <dbReference type="ARBA" id="ARBA00022723"/>
    </source>
</evidence>
<dbReference type="KEGG" id="tpal:117647058"/>
<keyword evidence="5" id="KW-0472">Membrane</keyword>
<dbReference type="RefSeq" id="XP_034244433.1">
    <property type="nucleotide sequence ID" value="XM_034388542.1"/>
</dbReference>
<dbReference type="PROSITE" id="PS50089">
    <property type="entry name" value="ZF_RING_2"/>
    <property type="match status" value="1"/>
</dbReference>
<dbReference type="GeneID" id="117647058"/>
<dbReference type="PANTHER" id="PTHR45798">
    <property type="entry name" value="RING-H2 FINGER PROTEIN ATL61-RELATED-RELATED"/>
    <property type="match status" value="1"/>
</dbReference>
<evidence type="ECO:0000313" key="7">
    <source>
        <dbReference type="Proteomes" id="UP000515158"/>
    </source>
</evidence>
<evidence type="ECO:0000256" key="5">
    <source>
        <dbReference type="SAM" id="Phobius"/>
    </source>
</evidence>
<evidence type="ECO:0000313" key="8">
    <source>
        <dbReference type="RefSeq" id="XP_034244433.1"/>
    </source>
</evidence>
<gene>
    <name evidence="8" type="primary">LOC117647058</name>
</gene>
<dbReference type="GO" id="GO:0008270">
    <property type="term" value="F:zinc ion binding"/>
    <property type="evidence" value="ECO:0007669"/>
    <property type="project" value="UniProtKB-KW"/>
</dbReference>
<feature type="transmembrane region" description="Helical" evidence="5">
    <location>
        <begin position="6"/>
        <end position="24"/>
    </location>
</feature>
<evidence type="ECO:0000256" key="2">
    <source>
        <dbReference type="ARBA" id="ARBA00022771"/>
    </source>
</evidence>
<organism evidence="8">
    <name type="scientific">Thrips palmi</name>
    <name type="common">Melon thrips</name>
    <dbReference type="NCBI Taxonomy" id="161013"/>
    <lineage>
        <taxon>Eukaryota</taxon>
        <taxon>Metazoa</taxon>
        <taxon>Ecdysozoa</taxon>
        <taxon>Arthropoda</taxon>
        <taxon>Hexapoda</taxon>
        <taxon>Insecta</taxon>
        <taxon>Pterygota</taxon>
        <taxon>Neoptera</taxon>
        <taxon>Paraneoptera</taxon>
        <taxon>Thysanoptera</taxon>
        <taxon>Terebrantia</taxon>
        <taxon>Thripoidea</taxon>
        <taxon>Thripidae</taxon>
        <taxon>Thrips</taxon>
    </lineage>
</organism>
<evidence type="ECO:0000256" key="3">
    <source>
        <dbReference type="ARBA" id="ARBA00022833"/>
    </source>
</evidence>
<dbReference type="OrthoDB" id="8062037at2759"/>